<dbReference type="AlphaFoldDB" id="A0A0W0YD88"/>
<dbReference type="eggNOG" id="COG4983">
    <property type="taxonomic scope" value="Bacteria"/>
</dbReference>
<proteinExistence type="predicted"/>
<protein>
    <recommendedName>
        <fullName evidence="4">DUF3987 domain-containing protein</fullName>
    </recommendedName>
</protein>
<dbReference type="Proteomes" id="UP000054621">
    <property type="component" value="Unassembled WGS sequence"/>
</dbReference>
<sequence length="498" mass="55020">MSDINLIGAIEEPTDLAEPLPERNAAPKFPLDALGPLLGEAARRLAYHVQVPEGMAGQSVLAVAALVAQAHINVQRGTIGLGPVSLFFLSVAESGDRKSSVDRLALAPVRAYEARRIQAMEGQLKRYKTEMQAWEMRHESIIKSSIKRGVEMTREEQETLSNKLHALEAQKPKSPPRPNITFSEPTSEGIWKHYIHGDPSAGLFSDEGISFFSGHGMNDESKGRSIHMLSKLWDGDPLSRTRGAEGESGTLANRRLSSHLMIQPIVATKVLADPLLQGQGFLARFLICHEPSIAGTRFLQGRDITQGAQNDYLVGKYWERITQLLNHPVQVNEKTGELVLNVSVLKDDALELWCALHDGIEDQIRIDGKYSDVKAFASKAAENAARLAAILAFVEGDEHPNVEHIKRAGKLISYYLESMAIRTMDAQQDSDSLLARDLLSWIIEHGNKLSSPDFKKLPNSLRRSSIARKILAFLVANGHLRVSAINSRTQMPSVWEVT</sequence>
<dbReference type="OrthoDB" id="9067983at2"/>
<dbReference type="PATRIC" id="fig|28087.4.peg.2704"/>
<evidence type="ECO:0008006" key="4">
    <source>
        <dbReference type="Google" id="ProtNLM"/>
    </source>
</evidence>
<dbReference type="RefSeq" id="WP_051544719.1">
    <property type="nucleotide sequence ID" value="NZ_CAAAJE010000008.1"/>
</dbReference>
<evidence type="ECO:0000256" key="1">
    <source>
        <dbReference type="SAM" id="Coils"/>
    </source>
</evidence>
<dbReference type="InterPro" id="IPR025048">
    <property type="entry name" value="DUF3987"/>
</dbReference>
<accession>A0A0W0YD88</accession>
<reference evidence="2 3" key="1">
    <citation type="submission" date="2015-11" db="EMBL/GenBank/DDBJ databases">
        <title>Genomic analysis of 38 Legionella species identifies large and diverse effector repertoires.</title>
        <authorList>
            <person name="Burstein D."/>
            <person name="Amaro F."/>
            <person name="Zusman T."/>
            <person name="Lifshitz Z."/>
            <person name="Cohen O."/>
            <person name="Gilbert J.A."/>
            <person name="Pupko T."/>
            <person name="Shuman H.A."/>
            <person name="Segal G."/>
        </authorList>
    </citation>
    <scope>NUCLEOTIDE SEQUENCE [LARGE SCALE GENOMIC DNA]</scope>
    <source>
        <strain evidence="2 3">Mt.St.Helens-4</strain>
    </source>
</reference>
<name>A0A0W0YD88_9GAMM</name>
<evidence type="ECO:0000313" key="3">
    <source>
        <dbReference type="Proteomes" id="UP000054621"/>
    </source>
</evidence>
<feature type="coiled-coil region" evidence="1">
    <location>
        <begin position="117"/>
        <end position="170"/>
    </location>
</feature>
<dbReference type="Pfam" id="PF13148">
    <property type="entry name" value="DUF3987"/>
    <property type="match status" value="1"/>
</dbReference>
<gene>
    <name evidence="2" type="ORF">Lsai_2512</name>
</gene>
<keyword evidence="1" id="KW-0175">Coiled coil</keyword>
<evidence type="ECO:0000313" key="2">
    <source>
        <dbReference type="EMBL" id="KTD54920.1"/>
    </source>
</evidence>
<organism evidence="2 3">
    <name type="scientific">Legionella sainthelensi</name>
    <dbReference type="NCBI Taxonomy" id="28087"/>
    <lineage>
        <taxon>Bacteria</taxon>
        <taxon>Pseudomonadati</taxon>
        <taxon>Pseudomonadota</taxon>
        <taxon>Gammaproteobacteria</taxon>
        <taxon>Legionellales</taxon>
        <taxon>Legionellaceae</taxon>
        <taxon>Legionella</taxon>
    </lineage>
</organism>
<dbReference type="EMBL" id="LNYV01000036">
    <property type="protein sequence ID" value="KTD54920.1"/>
    <property type="molecule type" value="Genomic_DNA"/>
</dbReference>
<dbReference type="STRING" id="28087.Lsai_2512"/>
<comment type="caution">
    <text evidence="2">The sequence shown here is derived from an EMBL/GenBank/DDBJ whole genome shotgun (WGS) entry which is preliminary data.</text>
</comment>